<protein>
    <submittedName>
        <fullName evidence="1">Uncharacterized protein</fullName>
    </submittedName>
</protein>
<organism evidence="1 2">
    <name type="scientific">Aspergillus melleus</name>
    <dbReference type="NCBI Taxonomy" id="138277"/>
    <lineage>
        <taxon>Eukaryota</taxon>
        <taxon>Fungi</taxon>
        <taxon>Dikarya</taxon>
        <taxon>Ascomycota</taxon>
        <taxon>Pezizomycotina</taxon>
        <taxon>Eurotiomycetes</taxon>
        <taxon>Eurotiomycetidae</taxon>
        <taxon>Eurotiales</taxon>
        <taxon>Aspergillaceae</taxon>
        <taxon>Aspergillus</taxon>
        <taxon>Aspergillus subgen. Circumdati</taxon>
    </lineage>
</organism>
<gene>
    <name evidence="1" type="ORF">N8T08_007204</name>
</gene>
<evidence type="ECO:0000313" key="1">
    <source>
        <dbReference type="EMBL" id="KAK1142963.1"/>
    </source>
</evidence>
<proteinExistence type="predicted"/>
<reference evidence="1 2" key="1">
    <citation type="journal article" date="2023" name="ACS Omega">
        <title>Identification of the Neoaspergillic Acid Biosynthesis Gene Cluster by Establishing an In Vitro CRISPR-Ribonucleoprotein Genetic System in Aspergillus melleus.</title>
        <authorList>
            <person name="Yuan B."/>
            <person name="Grau M.F."/>
            <person name="Murata R.M."/>
            <person name="Torok T."/>
            <person name="Venkateswaran K."/>
            <person name="Stajich J.E."/>
            <person name="Wang C.C.C."/>
        </authorList>
    </citation>
    <scope>NUCLEOTIDE SEQUENCE [LARGE SCALE GENOMIC DNA]</scope>
    <source>
        <strain evidence="1 2">IMV 1140</strain>
    </source>
</reference>
<comment type="caution">
    <text evidence="1">The sequence shown here is derived from an EMBL/GenBank/DDBJ whole genome shotgun (WGS) entry which is preliminary data.</text>
</comment>
<evidence type="ECO:0000313" key="2">
    <source>
        <dbReference type="Proteomes" id="UP001177260"/>
    </source>
</evidence>
<name>A0ACC3AYY0_9EURO</name>
<dbReference type="Proteomes" id="UP001177260">
    <property type="component" value="Unassembled WGS sequence"/>
</dbReference>
<accession>A0ACC3AYY0</accession>
<dbReference type="EMBL" id="JAOPJF010000045">
    <property type="protein sequence ID" value="KAK1142963.1"/>
    <property type="molecule type" value="Genomic_DNA"/>
</dbReference>
<sequence>MRTSARHTACTSCRQRKVRCDGGQPRCNRCAVRGDECVYSRHSSQDQQELLVMLNDLNERLLQTESALALQRDSYGPTPLESSSDDSRTAGQSPVATRPASPPVFALPDDVRWDDEIESMLSLNGFNPADEASWYNIAPGISGVDVSWSPEDIKLDDVNFLPPMTDIAPMTPLWIDDLVPEHVQVELLPLYFDNAHTGCFLIDQDTFHMRMRTSETQPEVASLRYIVLAHGACFSRSYSDLKDKLYRKACDLVEQVDIAEQFVSIAALQTWVLLALYEFKQANFVRACNRVRQAILMSEMLGLHKLDQPGLPGLKQNPFTDGRYLEEQRRAFWSVFNLSCFASIATGWNTGMPDDPNEITTFLPADGSLSMYTVASGITLRDAFHLAGTQDLGVAHGHIVTSTLYRQGFMHVSRASLSQQAIPDVWNYDFWMHHYHLYERLSLLAATEAKHITTTMSADTLCKNMVLQATLIALYYAAGMRAPKTDSAIRPPIPNNAEDKCLTAAMKVKEIAELITHMDVARMSPFIPWSIFVAAQIFVRHLHGSTSPNESQKSTRLGYLDALRSLLSALSVLESTNPIAGVLASQIRMELNGGKAVSDTRSIGRLDCGLEL</sequence>
<keyword evidence="2" id="KW-1185">Reference proteome</keyword>